<evidence type="ECO:0000256" key="2">
    <source>
        <dbReference type="SAM" id="SignalP"/>
    </source>
</evidence>
<evidence type="ECO:0000256" key="1">
    <source>
        <dbReference type="SAM" id="MobiDB-lite"/>
    </source>
</evidence>
<protein>
    <submittedName>
        <fullName evidence="3">Type-F conjugative transfer system secretin TraK</fullName>
    </submittedName>
</protein>
<gene>
    <name evidence="3" type="ORF">QM089_22115</name>
</gene>
<comment type="caution">
    <text evidence="3">The sequence shown here is derived from an EMBL/GenBank/DDBJ whole genome shotgun (WGS) entry which is preliminary data.</text>
</comment>
<evidence type="ECO:0000313" key="3">
    <source>
        <dbReference type="EMBL" id="MDV5392891.1"/>
    </source>
</evidence>
<keyword evidence="2" id="KW-0732">Signal</keyword>
<sequence>MNKRPLSTAILLSLMIAPAFAADDDIYSLPTESVNPQRVPVLGTDFNQAEEKLQAELNSPYANQPLSIDTSKEIGTQTALSVSPNEQVLYQQPVTQPPSQQPMQQADHQQVPTYGGASPVNPTAISPANAGEVISRRDDSMDYLRKQYKSHQVIALKAGGTTTLPISLSTTNRIATSFKNAKITTSVPSDAALVYGEQGFVYVTPGVNAGAIDLIVEEDGAPETAVSLYLVPLNVPPVLVELTVSYNASQRNAALQAVSIYSENEAKELESAKQAERERITNNQPVPDSHVDDVMTLLEVVAKAEVPAGYELLEGDTIPAEVRYPCDIRQMLPLYHEVKQRLIGSKLVVDIMEVRNDVNGLRSFRDEACMGPGREDVMAVGVLDKATLGPRESTEVYILRDRSYFERQMKVPRRSRVGG</sequence>
<accession>A0AAE4THY6</accession>
<organism evidence="3 4">
    <name type="scientific">Shewanella xiamenensis</name>
    <dbReference type="NCBI Taxonomy" id="332186"/>
    <lineage>
        <taxon>Bacteria</taxon>
        <taxon>Pseudomonadati</taxon>
        <taxon>Pseudomonadota</taxon>
        <taxon>Gammaproteobacteria</taxon>
        <taxon>Alteromonadales</taxon>
        <taxon>Shewanellaceae</taxon>
        <taxon>Shewanella</taxon>
    </lineage>
</organism>
<feature type="chain" id="PRO_5042059180" evidence="2">
    <location>
        <begin position="22"/>
        <end position="419"/>
    </location>
</feature>
<feature type="region of interest" description="Disordered" evidence="1">
    <location>
        <begin position="94"/>
        <end position="129"/>
    </location>
</feature>
<dbReference type="Proteomes" id="UP001187859">
    <property type="component" value="Unassembled WGS sequence"/>
</dbReference>
<dbReference type="RefSeq" id="WP_317521376.1">
    <property type="nucleotide sequence ID" value="NZ_JASGOQ010000002.1"/>
</dbReference>
<feature type="signal peptide" evidence="2">
    <location>
        <begin position="1"/>
        <end position="21"/>
    </location>
</feature>
<reference evidence="3" key="1">
    <citation type="submission" date="2023-05" db="EMBL/GenBank/DDBJ databases">
        <title>Colonisation of extended spectrum b-lactamase- and carbapenemase-producing bacteria on hospital surfaces from low- and middle-income countries.</title>
        <authorList>
            <person name="Nieto-Rosado M."/>
            <person name="Sands K."/>
            <person name="Iregbu K."/>
            <person name="Zahra R."/>
            <person name="Mazarati J.B."/>
            <person name="Mehtar S."/>
            <person name="Barnards-Group B."/>
            <person name="Walsh T.R."/>
        </authorList>
    </citation>
    <scope>NUCLEOTIDE SEQUENCE</scope>
    <source>
        <strain evidence="3">PP-E493</strain>
    </source>
</reference>
<dbReference type="AlphaFoldDB" id="A0AAE4THY6"/>
<dbReference type="EMBL" id="JASGOQ010000002">
    <property type="protein sequence ID" value="MDV5392891.1"/>
    <property type="molecule type" value="Genomic_DNA"/>
</dbReference>
<evidence type="ECO:0000313" key="4">
    <source>
        <dbReference type="Proteomes" id="UP001187859"/>
    </source>
</evidence>
<name>A0AAE4THY6_9GAMM</name>
<proteinExistence type="predicted"/>